<dbReference type="Pfam" id="PF03469">
    <property type="entry name" value="XH"/>
    <property type="match status" value="1"/>
</dbReference>
<accession>A0A2P5FM14</accession>
<dbReference type="InParanoid" id="A0A2P5FM14"/>
<dbReference type="AlphaFoldDB" id="A0A2P5FM14"/>
<sequence>MEMNEYNPSGRTVVPELWNFKAGTRASLKEVVEFILDGGTPKRPSSWKTKAIVCFCTSSVSALLI</sequence>
<name>A0A2P5FM14_TREOI</name>
<dbReference type="EMBL" id="JXTC01000022">
    <property type="protein sequence ID" value="PON98820.1"/>
    <property type="molecule type" value="Genomic_DNA"/>
</dbReference>
<evidence type="ECO:0000313" key="3">
    <source>
        <dbReference type="Proteomes" id="UP000237000"/>
    </source>
</evidence>
<dbReference type="InterPro" id="IPR045177">
    <property type="entry name" value="FDM1-5/IDN2"/>
</dbReference>
<feature type="domain" description="Factor of DNA methylation 1-5/IDN2" evidence="1">
    <location>
        <begin position="1"/>
        <end position="37"/>
    </location>
</feature>
<evidence type="ECO:0000313" key="2">
    <source>
        <dbReference type="EMBL" id="PON98820.1"/>
    </source>
</evidence>
<dbReference type="PANTHER" id="PTHR21596">
    <property type="entry name" value="RIBONUCLEASE P SUBUNIT P38"/>
    <property type="match status" value="1"/>
</dbReference>
<organism evidence="2 3">
    <name type="scientific">Trema orientale</name>
    <name type="common">Charcoal tree</name>
    <name type="synonym">Celtis orientalis</name>
    <dbReference type="NCBI Taxonomy" id="63057"/>
    <lineage>
        <taxon>Eukaryota</taxon>
        <taxon>Viridiplantae</taxon>
        <taxon>Streptophyta</taxon>
        <taxon>Embryophyta</taxon>
        <taxon>Tracheophyta</taxon>
        <taxon>Spermatophyta</taxon>
        <taxon>Magnoliopsida</taxon>
        <taxon>eudicotyledons</taxon>
        <taxon>Gunneridae</taxon>
        <taxon>Pentapetalae</taxon>
        <taxon>rosids</taxon>
        <taxon>fabids</taxon>
        <taxon>Rosales</taxon>
        <taxon>Cannabaceae</taxon>
        <taxon>Trema</taxon>
    </lineage>
</organism>
<dbReference type="STRING" id="63057.A0A2P5FM14"/>
<dbReference type="GO" id="GO:0080188">
    <property type="term" value="P:gene silencing by siRNA-directed DNA methylation"/>
    <property type="evidence" value="ECO:0007669"/>
    <property type="project" value="InterPro"/>
</dbReference>
<evidence type="ECO:0000259" key="1">
    <source>
        <dbReference type="Pfam" id="PF03469"/>
    </source>
</evidence>
<dbReference type="PANTHER" id="PTHR21596:SF3">
    <property type="entry name" value="FACTOR OF DNA METHYLATION 1-RELATED"/>
    <property type="match status" value="1"/>
</dbReference>
<dbReference type="Proteomes" id="UP000237000">
    <property type="component" value="Unassembled WGS sequence"/>
</dbReference>
<dbReference type="InterPro" id="IPR005379">
    <property type="entry name" value="FDM1-5/IDN2_XH"/>
</dbReference>
<reference evidence="3" key="1">
    <citation type="submission" date="2016-06" db="EMBL/GenBank/DDBJ databases">
        <title>Parallel loss of symbiosis genes in relatives of nitrogen-fixing non-legume Parasponia.</title>
        <authorList>
            <person name="Van Velzen R."/>
            <person name="Holmer R."/>
            <person name="Bu F."/>
            <person name="Rutten L."/>
            <person name="Van Zeijl A."/>
            <person name="Liu W."/>
            <person name="Santuari L."/>
            <person name="Cao Q."/>
            <person name="Sharma T."/>
            <person name="Shen D."/>
            <person name="Roswanjaya Y."/>
            <person name="Wardhani T."/>
            <person name="Kalhor M.S."/>
            <person name="Jansen J."/>
            <person name="Van den Hoogen J."/>
            <person name="Gungor B."/>
            <person name="Hartog M."/>
            <person name="Hontelez J."/>
            <person name="Verver J."/>
            <person name="Yang W.-C."/>
            <person name="Schijlen E."/>
            <person name="Repin R."/>
            <person name="Schilthuizen M."/>
            <person name="Schranz E."/>
            <person name="Heidstra R."/>
            <person name="Miyata K."/>
            <person name="Fedorova E."/>
            <person name="Kohlen W."/>
            <person name="Bisseling T."/>
            <person name="Smit S."/>
            <person name="Geurts R."/>
        </authorList>
    </citation>
    <scope>NUCLEOTIDE SEQUENCE [LARGE SCALE GENOMIC DNA]</scope>
    <source>
        <strain evidence="3">cv. RG33-2</strain>
    </source>
</reference>
<keyword evidence="3" id="KW-1185">Reference proteome</keyword>
<proteinExistence type="predicted"/>
<protein>
    <recommendedName>
        <fullName evidence="1">Factor of DNA methylation 1-5/IDN2 domain-containing protein</fullName>
    </recommendedName>
</protein>
<comment type="caution">
    <text evidence="2">The sequence shown here is derived from an EMBL/GenBank/DDBJ whole genome shotgun (WGS) entry which is preliminary data.</text>
</comment>
<gene>
    <name evidence="2" type="ORF">TorRG33x02_054350</name>
</gene>
<dbReference type="OrthoDB" id="1892195at2759"/>